<feature type="compositionally biased region" description="Acidic residues" evidence="3">
    <location>
        <begin position="108"/>
        <end position="137"/>
    </location>
</feature>
<comment type="subcellular location">
    <subcellularLocation>
        <location evidence="1">Nucleus</location>
    </subcellularLocation>
</comment>
<dbReference type="Proteomes" id="UP000789508">
    <property type="component" value="Unassembled WGS sequence"/>
</dbReference>
<dbReference type="SMART" id="SM00298">
    <property type="entry name" value="CHROMO"/>
    <property type="match status" value="1"/>
</dbReference>
<dbReference type="GO" id="GO:0005634">
    <property type="term" value="C:nucleus"/>
    <property type="evidence" value="ECO:0007669"/>
    <property type="project" value="UniProtKB-SubCell"/>
</dbReference>
<feature type="compositionally biased region" description="Polar residues" evidence="3">
    <location>
        <begin position="150"/>
        <end position="160"/>
    </location>
</feature>
<dbReference type="Gene3D" id="2.40.50.40">
    <property type="match status" value="1"/>
</dbReference>
<evidence type="ECO:0000256" key="3">
    <source>
        <dbReference type="SAM" id="MobiDB-lite"/>
    </source>
</evidence>
<proteinExistence type="predicted"/>
<comment type="caution">
    <text evidence="5">The sequence shown here is derived from an EMBL/GenBank/DDBJ whole genome shotgun (WGS) entry which is preliminary data.</text>
</comment>
<dbReference type="InterPro" id="IPR023780">
    <property type="entry name" value="Chromo_domain"/>
</dbReference>
<evidence type="ECO:0000259" key="4">
    <source>
        <dbReference type="PROSITE" id="PS50013"/>
    </source>
</evidence>
<evidence type="ECO:0000313" key="6">
    <source>
        <dbReference type="Proteomes" id="UP000789508"/>
    </source>
</evidence>
<evidence type="ECO:0000313" key="5">
    <source>
        <dbReference type="EMBL" id="CAG8711832.1"/>
    </source>
</evidence>
<dbReference type="InterPro" id="IPR016197">
    <property type="entry name" value="Chromo-like_dom_sf"/>
</dbReference>
<sequence>GKLAPFEPYTLQRILISSDFKEIDPELYGLRRSTRQKPQKVNYKQTSSSEDDLQTDFDSEIESKKRKKNGRRVQISRKKTGVEAGTSSSLSFPLDLHPHQSSKHFCDFDDSSWSEEEEESQNSTDEISDTSGDSDDSDFVKSKKAKTKRQTNNLKYTRSNGNDEDAWGASSSAIVTTRRRNNTSANAYDDSDSSRNRYSRRTRTVTNYSEDLIDKQLREYEEEDEEQYVASTPNVEEEAPSYQIDLIADFRRMEESDPNETDDPKTNMLYMIKWTGFSHLHNTWETYEDLKGIKGFKKLENYIKKAQEGLIQHLE</sequence>
<feature type="domain" description="Chromo" evidence="4">
    <location>
        <begin position="242"/>
        <end position="305"/>
    </location>
</feature>
<keyword evidence="6" id="KW-1185">Reference proteome</keyword>
<dbReference type="AlphaFoldDB" id="A0A9N9N8F9"/>
<evidence type="ECO:0000256" key="1">
    <source>
        <dbReference type="ARBA" id="ARBA00004123"/>
    </source>
</evidence>
<keyword evidence="2" id="KW-0539">Nucleus</keyword>
<evidence type="ECO:0000256" key="2">
    <source>
        <dbReference type="ARBA" id="ARBA00023242"/>
    </source>
</evidence>
<dbReference type="InterPro" id="IPR023779">
    <property type="entry name" value="Chromodomain_CS"/>
</dbReference>
<protein>
    <submittedName>
        <fullName evidence="5">5497_t:CDS:1</fullName>
    </submittedName>
</protein>
<feature type="compositionally biased region" description="Basic residues" evidence="3">
    <location>
        <begin position="64"/>
        <end position="79"/>
    </location>
</feature>
<dbReference type="CDD" id="cd18665">
    <property type="entry name" value="CD1_tandem_CHD1_yeast_like"/>
    <property type="match status" value="1"/>
</dbReference>
<dbReference type="PROSITE" id="PS00598">
    <property type="entry name" value="CHROMO_1"/>
    <property type="match status" value="1"/>
</dbReference>
<feature type="region of interest" description="Disordered" evidence="3">
    <location>
        <begin position="31"/>
        <end position="201"/>
    </location>
</feature>
<accession>A0A9N9N8F9</accession>
<dbReference type="EMBL" id="CAJVPS010022824">
    <property type="protein sequence ID" value="CAG8711832.1"/>
    <property type="molecule type" value="Genomic_DNA"/>
</dbReference>
<dbReference type="SUPFAM" id="SSF54160">
    <property type="entry name" value="Chromo domain-like"/>
    <property type="match status" value="1"/>
</dbReference>
<feature type="non-terminal residue" evidence="5">
    <location>
        <position position="315"/>
    </location>
</feature>
<dbReference type="OrthoDB" id="5857104at2759"/>
<feature type="non-terminal residue" evidence="5">
    <location>
        <position position="1"/>
    </location>
</feature>
<dbReference type="Pfam" id="PF00385">
    <property type="entry name" value="Chromo"/>
    <property type="match status" value="1"/>
</dbReference>
<feature type="compositionally biased region" description="Acidic residues" evidence="3">
    <location>
        <begin position="49"/>
        <end position="60"/>
    </location>
</feature>
<organism evidence="5 6">
    <name type="scientific">Ambispora leptoticha</name>
    <dbReference type="NCBI Taxonomy" id="144679"/>
    <lineage>
        <taxon>Eukaryota</taxon>
        <taxon>Fungi</taxon>
        <taxon>Fungi incertae sedis</taxon>
        <taxon>Mucoromycota</taxon>
        <taxon>Glomeromycotina</taxon>
        <taxon>Glomeromycetes</taxon>
        <taxon>Archaeosporales</taxon>
        <taxon>Ambisporaceae</taxon>
        <taxon>Ambispora</taxon>
    </lineage>
</organism>
<dbReference type="InterPro" id="IPR000953">
    <property type="entry name" value="Chromo/chromo_shadow_dom"/>
</dbReference>
<gene>
    <name evidence="5" type="ORF">ALEPTO_LOCUS11937</name>
</gene>
<reference evidence="5" key="1">
    <citation type="submission" date="2021-06" db="EMBL/GenBank/DDBJ databases">
        <authorList>
            <person name="Kallberg Y."/>
            <person name="Tangrot J."/>
            <person name="Rosling A."/>
        </authorList>
    </citation>
    <scope>NUCLEOTIDE SEQUENCE</scope>
    <source>
        <strain evidence="5">FL130A</strain>
    </source>
</reference>
<dbReference type="PROSITE" id="PS50013">
    <property type="entry name" value="CHROMO_2"/>
    <property type="match status" value="1"/>
</dbReference>
<name>A0A9N9N8F9_9GLOM</name>